<keyword evidence="2" id="KW-0238">DNA-binding</keyword>
<evidence type="ECO:0000256" key="4">
    <source>
        <dbReference type="SAM" id="Coils"/>
    </source>
</evidence>
<dbReference type="Pfam" id="PF12833">
    <property type="entry name" value="HTH_18"/>
    <property type="match status" value="1"/>
</dbReference>
<dbReference type="SMART" id="SM00342">
    <property type="entry name" value="HTH_ARAC"/>
    <property type="match status" value="1"/>
</dbReference>
<accession>J9GGY3</accession>
<dbReference type="PROSITE" id="PS01124">
    <property type="entry name" value="HTH_ARAC_FAMILY_2"/>
    <property type="match status" value="1"/>
</dbReference>
<dbReference type="EMBL" id="AMCI01001216">
    <property type="protein sequence ID" value="EJX06269.1"/>
    <property type="molecule type" value="Genomic_DNA"/>
</dbReference>
<keyword evidence="6" id="KW-0472">Membrane</keyword>
<evidence type="ECO:0000256" key="3">
    <source>
        <dbReference type="ARBA" id="ARBA00023163"/>
    </source>
</evidence>
<feature type="coiled-coil region" evidence="4">
    <location>
        <begin position="801"/>
        <end position="858"/>
    </location>
</feature>
<dbReference type="GO" id="GO:0043565">
    <property type="term" value="F:sequence-specific DNA binding"/>
    <property type="evidence" value="ECO:0007669"/>
    <property type="project" value="InterPro"/>
</dbReference>
<dbReference type="CDD" id="cd00082">
    <property type="entry name" value="HisKA"/>
    <property type="match status" value="1"/>
</dbReference>
<protein>
    <submittedName>
        <fullName evidence="8">Two-component system sensor histidine kinase/response regulator, hybrid (One-component system)</fullName>
    </submittedName>
</protein>
<keyword evidence="6" id="KW-1133">Transmembrane helix</keyword>
<dbReference type="GO" id="GO:0000155">
    <property type="term" value="F:phosphorelay sensor kinase activity"/>
    <property type="evidence" value="ECO:0007669"/>
    <property type="project" value="InterPro"/>
</dbReference>
<dbReference type="Gene3D" id="1.10.10.60">
    <property type="entry name" value="Homeodomain-like"/>
    <property type="match status" value="1"/>
</dbReference>
<keyword evidence="1" id="KW-0805">Transcription regulation</keyword>
<evidence type="ECO:0000313" key="8">
    <source>
        <dbReference type="EMBL" id="EJX06269.1"/>
    </source>
</evidence>
<keyword evidence="8" id="KW-0418">Kinase</keyword>
<keyword evidence="6" id="KW-0812">Transmembrane</keyword>
<dbReference type="SUPFAM" id="SSF63829">
    <property type="entry name" value="Calcium-dependent phosphotriesterase"/>
    <property type="match status" value="2"/>
</dbReference>
<feature type="transmembrane region" description="Helical" evidence="6">
    <location>
        <begin position="775"/>
        <end position="800"/>
    </location>
</feature>
<dbReference type="InterPro" id="IPR018062">
    <property type="entry name" value="HTH_AraC-typ_CS"/>
</dbReference>
<reference evidence="8" key="1">
    <citation type="journal article" date="2012" name="PLoS ONE">
        <title>Gene sets for utilization of primary and secondary nutrition supplies in the distal gut of endangered iberian lynx.</title>
        <authorList>
            <person name="Alcaide M."/>
            <person name="Messina E."/>
            <person name="Richter M."/>
            <person name="Bargiela R."/>
            <person name="Peplies J."/>
            <person name="Huws S.A."/>
            <person name="Newbold C.J."/>
            <person name="Golyshin P.N."/>
            <person name="Simon M.A."/>
            <person name="Lopez G."/>
            <person name="Yakimov M.M."/>
            <person name="Ferrer M."/>
        </authorList>
    </citation>
    <scope>NUCLEOTIDE SEQUENCE</scope>
</reference>
<dbReference type="InterPro" id="IPR003661">
    <property type="entry name" value="HisK_dim/P_dom"/>
</dbReference>
<dbReference type="InterPro" id="IPR015943">
    <property type="entry name" value="WD40/YVTN_repeat-like_dom_sf"/>
</dbReference>
<evidence type="ECO:0000256" key="1">
    <source>
        <dbReference type="ARBA" id="ARBA00023015"/>
    </source>
</evidence>
<feature type="compositionally biased region" description="Basic and acidic residues" evidence="5">
    <location>
        <begin position="1013"/>
        <end position="1026"/>
    </location>
</feature>
<keyword evidence="8" id="KW-0808">Transferase</keyword>
<sequence length="1026" mass="115775">MMKTPCFGFHFGLILLLSFLLSFPLPLRSDTRSVWNALQSPEYAWKNLTFEGKTATVHCLFTDSRGLMWLGTNQGLYCYDGVTLHPIDHETTSSLQIHTLAEGENGLYLGTHEGLFRYDFRSNHIQPVSPLLPKEIRSLLRIGSTLWIGSLFGAYTYGIDTSTIACRSQGLPHPSVYTWLHDSQGNLYAGTFEGLARWLPETETFQPVTIPPLENSSGSSHPQRFINCLWEDVHTHELYLGCEGCLLRYAPQTGHWQTIPSLQGQTVKSLGQTPDGQLLVGTDNGLFMLDGTITHHYRHDSRQEHSLLNDEIDCIHSPKPGWIAVGHAKGVSLTARSQAIRTYSWSTLTHSGEGNDLYALFRDSQGMWWMGGTNGLLRCSPQGTSRWYRPSTFPPSLGHKRVRSIQEDHEGQVWLTTDAGLHRYNRKADRFDSFVVTDSLGHYPANWVYALVEEPDSFWIGSYLGGLHHIAKSRFSSSTPILKADASLNTSHPFYRTDSLPLKNNLVSQLQRDRQGRLWMLCFRDPTLYCLTADQGCRSYDIQALTGQGPSHILLDAAHRLWCTVRGGAVVFEASQAPRYIRFPETGSDEEPVAVGKVADDVWVSTSNNVWKIDGPTGNVSLLPLPQRTFTAIYHDPVTRQVYLGGTDELLVVNPVMLQREPSDTFPSLVLVQQGKEPLSFADLQQGKTPQTLPYEGELTVTVSSLNYAPGMVQRYAYRLTQETEDSATSWKLLPEGTNRLTLSNLAMGKHWLQVKRVGTPAPSLVIPLWVESPWYLSSTAIGSYLLALATLIACLLAYLHRRQQRQLQEAERKQALESAERKLTFLANLSNDLKTPLTQITDRISRLKRRTQESETRKDLETVYDHTLRLNQQLQRALELQQAVRIHPLTEVQPIEAESSTEKQLACIARLIDEHLSNPDLNVHFLSEKSGIAPKTLYRLLKKYQGQAPLDYIRQIRLQKAALLLEQHRFTVAEVCFLVGFNTPSYFAKCFQKQYGMKPSEYGSKEASLLSTEEKRIDQSDEKSR</sequence>
<dbReference type="Gene3D" id="1.10.287.130">
    <property type="match status" value="1"/>
</dbReference>
<feature type="domain" description="HTH araC/xylS-type" evidence="7">
    <location>
        <begin position="907"/>
        <end position="1006"/>
    </location>
</feature>
<evidence type="ECO:0000259" key="7">
    <source>
        <dbReference type="PROSITE" id="PS01124"/>
    </source>
</evidence>
<keyword evidence="3" id="KW-0804">Transcription</keyword>
<dbReference type="InterPro" id="IPR018060">
    <property type="entry name" value="HTH_AraC"/>
</dbReference>
<proteinExistence type="predicted"/>
<dbReference type="SMART" id="SM00388">
    <property type="entry name" value="HisKA"/>
    <property type="match status" value="1"/>
</dbReference>
<dbReference type="InterPro" id="IPR009057">
    <property type="entry name" value="Homeodomain-like_sf"/>
</dbReference>
<dbReference type="InterPro" id="IPR036097">
    <property type="entry name" value="HisK_dim/P_sf"/>
</dbReference>
<gene>
    <name evidence="8" type="ORF">EVA_05620</name>
</gene>
<evidence type="ECO:0000256" key="2">
    <source>
        <dbReference type="ARBA" id="ARBA00023125"/>
    </source>
</evidence>
<organism evidence="8">
    <name type="scientific">gut metagenome</name>
    <dbReference type="NCBI Taxonomy" id="749906"/>
    <lineage>
        <taxon>unclassified sequences</taxon>
        <taxon>metagenomes</taxon>
        <taxon>organismal metagenomes</taxon>
    </lineage>
</organism>
<dbReference type="AlphaFoldDB" id="J9GGY3"/>
<comment type="caution">
    <text evidence="8">The sequence shown here is derived from an EMBL/GenBank/DDBJ whole genome shotgun (WGS) entry which is preliminary data.</text>
</comment>
<dbReference type="SUPFAM" id="SSF46689">
    <property type="entry name" value="Homeodomain-like"/>
    <property type="match status" value="1"/>
</dbReference>
<evidence type="ECO:0000256" key="5">
    <source>
        <dbReference type="SAM" id="MobiDB-lite"/>
    </source>
</evidence>
<dbReference type="PROSITE" id="PS00041">
    <property type="entry name" value="HTH_ARAC_FAMILY_1"/>
    <property type="match status" value="1"/>
</dbReference>
<dbReference type="Gene3D" id="2.130.10.10">
    <property type="entry name" value="YVTN repeat-like/Quinoprotein amine dehydrogenase"/>
    <property type="match status" value="2"/>
</dbReference>
<dbReference type="PANTHER" id="PTHR43280">
    <property type="entry name" value="ARAC-FAMILY TRANSCRIPTIONAL REGULATOR"/>
    <property type="match status" value="1"/>
</dbReference>
<dbReference type="SUPFAM" id="SSF101898">
    <property type="entry name" value="NHL repeat"/>
    <property type="match status" value="1"/>
</dbReference>
<keyword evidence="4" id="KW-0175">Coiled coil</keyword>
<dbReference type="Pfam" id="PF00512">
    <property type="entry name" value="HisKA"/>
    <property type="match status" value="1"/>
</dbReference>
<evidence type="ECO:0000256" key="6">
    <source>
        <dbReference type="SAM" id="Phobius"/>
    </source>
</evidence>
<name>J9GGY3_9ZZZZ</name>
<feature type="region of interest" description="Disordered" evidence="5">
    <location>
        <begin position="1004"/>
        <end position="1026"/>
    </location>
</feature>
<dbReference type="SUPFAM" id="SSF47384">
    <property type="entry name" value="Homodimeric domain of signal transducing histidine kinase"/>
    <property type="match status" value="1"/>
</dbReference>
<dbReference type="GO" id="GO:0003700">
    <property type="term" value="F:DNA-binding transcription factor activity"/>
    <property type="evidence" value="ECO:0007669"/>
    <property type="project" value="InterPro"/>
</dbReference>
<dbReference type="PANTHER" id="PTHR43280:SF2">
    <property type="entry name" value="HTH-TYPE TRANSCRIPTIONAL REGULATOR EXSA"/>
    <property type="match status" value="1"/>
</dbReference>